<keyword evidence="2 5" id="KW-0812">Transmembrane</keyword>
<accession>A0AAD9V1J8</accession>
<name>A0AAD9V1J8_ACRCE</name>
<dbReference type="GO" id="GO:0050909">
    <property type="term" value="P:sensory perception of taste"/>
    <property type="evidence" value="ECO:0007669"/>
    <property type="project" value="InterPro"/>
</dbReference>
<feature type="transmembrane region" description="Helical" evidence="5">
    <location>
        <begin position="221"/>
        <end position="246"/>
    </location>
</feature>
<dbReference type="InterPro" id="IPR013604">
    <property type="entry name" value="7TM_chemorcpt"/>
</dbReference>
<protein>
    <recommendedName>
        <fullName evidence="8">Gustatory receptor</fullName>
    </recommendedName>
</protein>
<reference evidence="6" key="1">
    <citation type="journal article" date="2023" name="G3 (Bethesda)">
        <title>Whole genome assembly and annotation of the endangered Caribbean coral Acropora cervicornis.</title>
        <authorList>
            <person name="Selwyn J.D."/>
            <person name="Vollmer S.V."/>
        </authorList>
    </citation>
    <scope>NUCLEOTIDE SEQUENCE</scope>
    <source>
        <strain evidence="6">K2</strain>
    </source>
</reference>
<keyword evidence="7" id="KW-1185">Reference proteome</keyword>
<evidence type="ECO:0000313" key="6">
    <source>
        <dbReference type="EMBL" id="KAK2557717.1"/>
    </source>
</evidence>
<evidence type="ECO:0000256" key="3">
    <source>
        <dbReference type="ARBA" id="ARBA00022989"/>
    </source>
</evidence>
<gene>
    <name evidence="6" type="ORF">P5673_020082</name>
</gene>
<organism evidence="6 7">
    <name type="scientific">Acropora cervicornis</name>
    <name type="common">Staghorn coral</name>
    <dbReference type="NCBI Taxonomy" id="6130"/>
    <lineage>
        <taxon>Eukaryota</taxon>
        <taxon>Metazoa</taxon>
        <taxon>Cnidaria</taxon>
        <taxon>Anthozoa</taxon>
        <taxon>Hexacorallia</taxon>
        <taxon>Scleractinia</taxon>
        <taxon>Astrocoeniina</taxon>
        <taxon>Acroporidae</taxon>
        <taxon>Acropora</taxon>
    </lineage>
</organism>
<keyword evidence="4 5" id="KW-0472">Membrane</keyword>
<evidence type="ECO:0000256" key="5">
    <source>
        <dbReference type="SAM" id="Phobius"/>
    </source>
</evidence>
<evidence type="ECO:0000256" key="4">
    <source>
        <dbReference type="ARBA" id="ARBA00023136"/>
    </source>
</evidence>
<feature type="transmembrane region" description="Helical" evidence="5">
    <location>
        <begin position="178"/>
        <end position="201"/>
    </location>
</feature>
<feature type="transmembrane region" description="Helical" evidence="5">
    <location>
        <begin position="291"/>
        <end position="311"/>
    </location>
</feature>
<keyword evidence="3 5" id="KW-1133">Transmembrane helix</keyword>
<evidence type="ECO:0008006" key="8">
    <source>
        <dbReference type="Google" id="ProtNLM"/>
    </source>
</evidence>
<dbReference type="EMBL" id="JARQWQ010000048">
    <property type="protein sequence ID" value="KAK2557717.1"/>
    <property type="molecule type" value="Genomic_DNA"/>
</dbReference>
<evidence type="ECO:0000256" key="1">
    <source>
        <dbReference type="ARBA" id="ARBA00004141"/>
    </source>
</evidence>
<feature type="transmembrane region" description="Helical" evidence="5">
    <location>
        <begin position="122"/>
        <end position="142"/>
    </location>
</feature>
<feature type="transmembrane region" description="Helical" evidence="5">
    <location>
        <begin position="323"/>
        <end position="343"/>
    </location>
</feature>
<dbReference type="AlphaFoldDB" id="A0AAD9V1J8"/>
<reference evidence="6" key="2">
    <citation type="journal article" date="2023" name="Science">
        <title>Genomic signatures of disease resistance in endangered staghorn corals.</title>
        <authorList>
            <person name="Vollmer S.V."/>
            <person name="Selwyn J.D."/>
            <person name="Despard B.A."/>
            <person name="Roesel C.L."/>
        </authorList>
    </citation>
    <scope>NUCLEOTIDE SEQUENCE</scope>
    <source>
        <strain evidence="6">K2</strain>
    </source>
</reference>
<dbReference type="GO" id="GO:0016020">
    <property type="term" value="C:membrane"/>
    <property type="evidence" value="ECO:0007669"/>
    <property type="project" value="UniProtKB-SubCell"/>
</dbReference>
<dbReference type="Pfam" id="PF08395">
    <property type="entry name" value="7tm_7"/>
    <property type="match status" value="1"/>
</dbReference>
<proteinExistence type="predicted"/>
<comment type="subcellular location">
    <subcellularLocation>
        <location evidence="1">Membrane</location>
        <topology evidence="1">Multi-pass membrane protein</topology>
    </subcellularLocation>
</comment>
<dbReference type="Proteomes" id="UP001249851">
    <property type="component" value="Unassembled WGS sequence"/>
</dbReference>
<feature type="transmembrane region" description="Helical" evidence="5">
    <location>
        <begin position="88"/>
        <end position="110"/>
    </location>
</feature>
<comment type="caution">
    <text evidence="6">The sequence shown here is derived from an EMBL/GenBank/DDBJ whole genome shotgun (WGS) entry which is preliminary data.</text>
</comment>
<evidence type="ECO:0000313" key="7">
    <source>
        <dbReference type="Proteomes" id="UP001249851"/>
    </source>
</evidence>
<evidence type="ECO:0000256" key="2">
    <source>
        <dbReference type="ARBA" id="ARBA00022692"/>
    </source>
</evidence>
<sequence>MASRVSPKESCVVDIYDNGSSFSVKHIPDGESAIEPFQNENNTREQLLQAIGEVYRPVLSLMKLSGIYFGCTTLATGIQLFGQRRGTLISFCFCCVVVSGMWFNFVMPVVSAVVEGHVFRRIMIIFWCLLVALLGTTCLFVLSSTASRTSRFEEFILKVISIKMVNPCLKKAKSRSRIFLIIFFLLVIASVAGAFCTDLILEMNIANALPWKNWLVFRFTSLLFLTFGCGVWLFPFPFFCSTCFILEELFDDLYDQILQPNSNSLGIALLRKRHHDLCQVVEMADRVHSPLILEMVAFSFPVICFNFYVVINSDAFQEQLTLVVNTLFWLLISSATTGVIMIVGAKVSEKIHAVEKIFQTFPVPPEDEGKLLIFMMDLQGCWDHCFLRCRNVVFASSILSQSASSKELMANLKLRVEQR</sequence>